<dbReference type="Gene3D" id="1.10.287.1490">
    <property type="match status" value="1"/>
</dbReference>
<keyword evidence="1 2" id="KW-0175">Coiled coil</keyword>
<dbReference type="PANTHER" id="PTHR32123">
    <property type="entry name" value="BICD FAMILY-LIKE CARGO ADAPTER"/>
    <property type="match status" value="1"/>
</dbReference>
<sequence>MFIYSGKLQWFNYGVGELLVVVLPNGPVRVGDTVYLSTQWTVDAAGHKKQKWFSAQTVQQVVRADNGDDTFILHGGYYLYEISSQQGYKTINITMSNPGGSKDHMTLERVYQSQGEVAAESARIWTGKLDWPQNASNEPFTVIVPEGFGAGKPILAFWQWTVDANLEPKVQCIAQGTQTAETPANDKVKFTFSDHYNLTCTWDVKTEELAIHMQDPGKHEQDIGPFKLAALIQFHSEDVTPPDIPLEKKTFDVRYPQAEPNLPRIQAPLPFPRTLLDTLSHTAAYVDQAGYLAKYAVGRYHALDQSYHSLLKQVDELNNQIRELSGKVNELTTVNEAEKHEIEGLQKKLADTLDAAAKREAELTQQIQDLQKALAKEEAHDVEDHKALDKAQKQLRDAKSSIVVLQKQLLALQLALSESNKTIAQLQSQVANLNKTVSELKGELEVEKKHNADLSRENGDLKSRVASAEKETAAVKKTLERTTEDLKKVQADNDEKDKIISGLEEGIVAVKKDRDSKQAAYDELKKSTDATIKELQDEIAKLLRNGDGGHCWPHDGIPPPFVDMPPPFGDTGSSPMDEKWWKNMGMDESMARRLGLEK</sequence>
<evidence type="ECO:0000256" key="1">
    <source>
        <dbReference type="ARBA" id="ARBA00023054"/>
    </source>
</evidence>
<evidence type="ECO:0000256" key="2">
    <source>
        <dbReference type="SAM" id="Coils"/>
    </source>
</evidence>
<dbReference type="PANTHER" id="PTHR32123:SF9">
    <property type="entry name" value="PROTEIN SPINDLY"/>
    <property type="match status" value="1"/>
</dbReference>
<dbReference type="AlphaFoldDB" id="A0A9N9UUD3"/>
<protein>
    <submittedName>
        <fullName evidence="3">Uncharacterized protein</fullName>
    </submittedName>
</protein>
<name>A0A9N9UUD3_9HYPO</name>
<accession>A0A9N9UUD3</accession>
<keyword evidence="4" id="KW-1185">Reference proteome</keyword>
<feature type="coiled-coil region" evidence="2">
    <location>
        <begin position="300"/>
        <end position="499"/>
    </location>
</feature>
<proteinExistence type="predicted"/>
<organism evidence="3 4">
    <name type="scientific">Clonostachys byssicola</name>
    <dbReference type="NCBI Taxonomy" id="160290"/>
    <lineage>
        <taxon>Eukaryota</taxon>
        <taxon>Fungi</taxon>
        <taxon>Dikarya</taxon>
        <taxon>Ascomycota</taxon>
        <taxon>Pezizomycotina</taxon>
        <taxon>Sordariomycetes</taxon>
        <taxon>Hypocreomycetidae</taxon>
        <taxon>Hypocreales</taxon>
        <taxon>Bionectriaceae</taxon>
        <taxon>Clonostachys</taxon>
    </lineage>
</organism>
<dbReference type="OrthoDB" id="4332097at2759"/>
<dbReference type="InterPro" id="IPR051149">
    <property type="entry name" value="Spindly/BICDR_Dynein_Adapter"/>
</dbReference>
<dbReference type="Proteomes" id="UP000754883">
    <property type="component" value="Unassembled WGS sequence"/>
</dbReference>
<evidence type="ECO:0000313" key="4">
    <source>
        <dbReference type="Proteomes" id="UP000754883"/>
    </source>
</evidence>
<gene>
    <name evidence="3" type="ORF">CBYS24578_00011501</name>
</gene>
<dbReference type="EMBL" id="CABFNO020001563">
    <property type="protein sequence ID" value="CAH0003249.1"/>
    <property type="molecule type" value="Genomic_DNA"/>
</dbReference>
<reference evidence="3" key="1">
    <citation type="submission" date="2021-10" db="EMBL/GenBank/DDBJ databases">
        <authorList>
            <person name="Piombo E."/>
        </authorList>
    </citation>
    <scope>NUCLEOTIDE SEQUENCE</scope>
</reference>
<evidence type="ECO:0000313" key="3">
    <source>
        <dbReference type="EMBL" id="CAH0003249.1"/>
    </source>
</evidence>
<comment type="caution">
    <text evidence="3">The sequence shown here is derived from an EMBL/GenBank/DDBJ whole genome shotgun (WGS) entry which is preliminary data.</text>
</comment>